<feature type="region of interest" description="Disordered" evidence="1">
    <location>
        <begin position="89"/>
        <end position="134"/>
    </location>
</feature>
<sequence length="134" mass="15134">MNHYERNHQREEKHFRRIHWRQVVESLELPKKIVVAIERLSKGTGVHPRVILSDAIAVGIMELRNRYKPFVEFRKFVHSTISKDVEVTEGALQGDASGEVEPDYSGCGAEFSDPSVGSRLEEASSESPSVGEEE</sequence>
<dbReference type="AlphaFoldDB" id="A0A8J2FRZ3"/>
<comment type="caution">
    <text evidence="2">The sequence shown here is derived from an EMBL/GenBank/DDBJ whole genome shotgun (WGS) entry which is preliminary data.</text>
</comment>
<reference evidence="2" key="1">
    <citation type="submission" date="2021-02" db="EMBL/GenBank/DDBJ databases">
        <authorList>
            <person name="Cremers G."/>
            <person name="Picone N."/>
        </authorList>
    </citation>
    <scope>NUCLEOTIDE SEQUENCE</scope>
    <source>
        <strain evidence="2">PQ17</strain>
    </source>
</reference>
<evidence type="ECO:0000313" key="2">
    <source>
        <dbReference type="EMBL" id="CAF0700529.1"/>
    </source>
</evidence>
<dbReference type="Proteomes" id="UP000663859">
    <property type="component" value="Unassembled WGS sequence"/>
</dbReference>
<protein>
    <submittedName>
        <fullName evidence="2">Uncharacterized protein</fullName>
    </submittedName>
</protein>
<evidence type="ECO:0000313" key="3">
    <source>
        <dbReference type="Proteomes" id="UP000663859"/>
    </source>
</evidence>
<gene>
    <name evidence="2" type="ORF">MPNT_380002</name>
</gene>
<dbReference type="RefSeq" id="WP_174583428.1">
    <property type="nucleotide sequence ID" value="NZ_CAJNOB010000032.1"/>
</dbReference>
<name>A0A8J2FRZ3_9BACT</name>
<proteinExistence type="predicted"/>
<evidence type="ECO:0000256" key="1">
    <source>
        <dbReference type="SAM" id="MobiDB-lite"/>
    </source>
</evidence>
<accession>A0A8J2FRZ3</accession>
<organism evidence="2 3">
    <name type="scientific">Candidatus Methylacidithermus pantelleriae</name>
    <dbReference type="NCBI Taxonomy" id="2744239"/>
    <lineage>
        <taxon>Bacteria</taxon>
        <taxon>Pseudomonadati</taxon>
        <taxon>Verrucomicrobiota</taxon>
        <taxon>Methylacidiphilae</taxon>
        <taxon>Methylacidiphilales</taxon>
        <taxon>Methylacidiphilaceae</taxon>
        <taxon>Candidatus Methylacidithermus</taxon>
    </lineage>
</organism>
<dbReference type="EMBL" id="CAJNOB010000032">
    <property type="protein sequence ID" value="CAF0700529.1"/>
    <property type="molecule type" value="Genomic_DNA"/>
</dbReference>
<keyword evidence="3" id="KW-1185">Reference proteome</keyword>